<keyword evidence="2" id="KW-1185">Reference proteome</keyword>
<gene>
    <name evidence="1" type="ORF">V5O48_018683</name>
</gene>
<proteinExistence type="predicted"/>
<evidence type="ECO:0000313" key="1">
    <source>
        <dbReference type="EMBL" id="KAL0563386.1"/>
    </source>
</evidence>
<dbReference type="EMBL" id="JBAHYK010003582">
    <property type="protein sequence ID" value="KAL0563386.1"/>
    <property type="molecule type" value="Genomic_DNA"/>
</dbReference>
<feature type="non-terminal residue" evidence="1">
    <location>
        <position position="1"/>
    </location>
</feature>
<evidence type="ECO:0000313" key="2">
    <source>
        <dbReference type="Proteomes" id="UP001465976"/>
    </source>
</evidence>
<protein>
    <submittedName>
        <fullName evidence="1">Uncharacterized protein</fullName>
    </submittedName>
</protein>
<reference evidence="1 2" key="1">
    <citation type="submission" date="2024-02" db="EMBL/GenBank/DDBJ databases">
        <title>A draft genome for the cacao thread blight pathogen Marasmius crinis-equi.</title>
        <authorList>
            <person name="Cohen S.P."/>
            <person name="Baruah I.K."/>
            <person name="Amoako-Attah I."/>
            <person name="Bukari Y."/>
            <person name="Meinhardt L.W."/>
            <person name="Bailey B.A."/>
        </authorList>
    </citation>
    <scope>NUCLEOTIDE SEQUENCE [LARGE SCALE GENOMIC DNA]</scope>
    <source>
        <strain evidence="1 2">GH-76</strain>
    </source>
</reference>
<organism evidence="1 2">
    <name type="scientific">Marasmius crinis-equi</name>
    <dbReference type="NCBI Taxonomy" id="585013"/>
    <lineage>
        <taxon>Eukaryota</taxon>
        <taxon>Fungi</taxon>
        <taxon>Dikarya</taxon>
        <taxon>Basidiomycota</taxon>
        <taxon>Agaricomycotina</taxon>
        <taxon>Agaricomycetes</taxon>
        <taxon>Agaricomycetidae</taxon>
        <taxon>Agaricales</taxon>
        <taxon>Marasmiineae</taxon>
        <taxon>Marasmiaceae</taxon>
        <taxon>Marasmius</taxon>
    </lineage>
</organism>
<name>A0ABR3EKL3_9AGAR</name>
<comment type="caution">
    <text evidence="1">The sequence shown here is derived from an EMBL/GenBank/DDBJ whole genome shotgun (WGS) entry which is preliminary data.</text>
</comment>
<sequence>RLTHIQLHAICLRRPREECGDCWKRHQEVFELREVPGVRTFEDVIVPIVHETALLAAVGSG</sequence>
<accession>A0ABR3EKL3</accession>
<dbReference type="Proteomes" id="UP001465976">
    <property type="component" value="Unassembled WGS sequence"/>
</dbReference>